<dbReference type="PANTHER" id="PTHR31390:SF4">
    <property type="entry name" value="DUF3527 DOMAIN-CONTAINING PROTEIN"/>
    <property type="match status" value="1"/>
</dbReference>
<protein>
    <submittedName>
        <fullName evidence="2">Uncharacterized protein</fullName>
    </submittedName>
</protein>
<evidence type="ECO:0000313" key="3">
    <source>
        <dbReference type="Proteomes" id="UP000265520"/>
    </source>
</evidence>
<comment type="caution">
    <text evidence="2">The sequence shown here is derived from an EMBL/GenBank/DDBJ whole genome shotgun (WGS) entry which is preliminary data.</text>
</comment>
<dbReference type="AlphaFoldDB" id="A0A392QLJ2"/>
<feature type="region of interest" description="Disordered" evidence="1">
    <location>
        <begin position="1"/>
        <end position="33"/>
    </location>
</feature>
<feature type="compositionally biased region" description="Basic and acidic residues" evidence="1">
    <location>
        <begin position="1"/>
        <end position="10"/>
    </location>
</feature>
<evidence type="ECO:0000256" key="1">
    <source>
        <dbReference type="SAM" id="MobiDB-lite"/>
    </source>
</evidence>
<sequence>MELSQKDSENVRGYVGSNIPGNKSGAAGKSRSSPLRRLLDPLLKPKAANCHHSINLFQKESVSTNKNCRSGNGKCSTIPPEKILEKDQRFGCSTVNTAESSSEEKNMPSTSQALLRISMKNGQPLFTFAVGNNSNILAATVKNLTVSRQEECK</sequence>
<accession>A0A392QLJ2</accession>
<dbReference type="PANTHER" id="PTHR31390">
    <property type="entry name" value="EXPRESSED PROTEIN"/>
    <property type="match status" value="1"/>
</dbReference>
<keyword evidence="3" id="KW-1185">Reference proteome</keyword>
<feature type="non-terminal residue" evidence="2">
    <location>
        <position position="153"/>
    </location>
</feature>
<organism evidence="2 3">
    <name type="scientific">Trifolium medium</name>
    <dbReference type="NCBI Taxonomy" id="97028"/>
    <lineage>
        <taxon>Eukaryota</taxon>
        <taxon>Viridiplantae</taxon>
        <taxon>Streptophyta</taxon>
        <taxon>Embryophyta</taxon>
        <taxon>Tracheophyta</taxon>
        <taxon>Spermatophyta</taxon>
        <taxon>Magnoliopsida</taxon>
        <taxon>eudicotyledons</taxon>
        <taxon>Gunneridae</taxon>
        <taxon>Pentapetalae</taxon>
        <taxon>rosids</taxon>
        <taxon>fabids</taxon>
        <taxon>Fabales</taxon>
        <taxon>Fabaceae</taxon>
        <taxon>Papilionoideae</taxon>
        <taxon>50 kb inversion clade</taxon>
        <taxon>NPAAA clade</taxon>
        <taxon>Hologalegina</taxon>
        <taxon>IRL clade</taxon>
        <taxon>Trifolieae</taxon>
        <taxon>Trifolium</taxon>
    </lineage>
</organism>
<dbReference type="Proteomes" id="UP000265520">
    <property type="component" value="Unassembled WGS sequence"/>
</dbReference>
<evidence type="ECO:0000313" key="2">
    <source>
        <dbReference type="EMBL" id="MCI24797.1"/>
    </source>
</evidence>
<proteinExistence type="predicted"/>
<reference evidence="2 3" key="1">
    <citation type="journal article" date="2018" name="Front. Plant Sci.">
        <title>Red Clover (Trifolium pratense) and Zigzag Clover (T. medium) - A Picture of Genomic Similarities and Differences.</title>
        <authorList>
            <person name="Dluhosova J."/>
            <person name="Istvanek J."/>
            <person name="Nedelnik J."/>
            <person name="Repkova J."/>
        </authorList>
    </citation>
    <scope>NUCLEOTIDE SEQUENCE [LARGE SCALE GENOMIC DNA]</scope>
    <source>
        <strain evidence="3">cv. 10/8</strain>
        <tissue evidence="2">Leaf</tissue>
    </source>
</reference>
<name>A0A392QLJ2_9FABA</name>
<dbReference type="EMBL" id="LXQA010143605">
    <property type="protein sequence ID" value="MCI24797.1"/>
    <property type="molecule type" value="Genomic_DNA"/>
</dbReference>